<dbReference type="CDD" id="cd00586">
    <property type="entry name" value="4HBT"/>
    <property type="match status" value="1"/>
</dbReference>
<dbReference type="InterPro" id="IPR050563">
    <property type="entry name" value="4-hydroxybenzoyl-CoA_TE"/>
</dbReference>
<evidence type="ECO:0000256" key="2">
    <source>
        <dbReference type="ARBA" id="ARBA00022801"/>
    </source>
</evidence>
<dbReference type="PANTHER" id="PTHR31793">
    <property type="entry name" value="4-HYDROXYBENZOYL-COA THIOESTERASE FAMILY MEMBER"/>
    <property type="match status" value="1"/>
</dbReference>
<dbReference type="SUPFAM" id="SSF54637">
    <property type="entry name" value="Thioesterase/thiol ester dehydrase-isomerase"/>
    <property type="match status" value="1"/>
</dbReference>
<dbReference type="InterPro" id="IPR006684">
    <property type="entry name" value="YbgC/YbaW"/>
</dbReference>
<comment type="caution">
    <text evidence="3">The sequence shown here is derived from an EMBL/GenBank/DDBJ whole genome shotgun (WGS) entry which is preliminary data.</text>
</comment>
<sequence length="147" mass="17130">MKPVTDFPSPETRHPHRVSYGETDAMGVVYYSNYLHWFEKARSTYIRERGIGYTEIEARGVYMPVTEAWCKYLHPCRFDELIYIRAAICDWGKASFSFKYEVLGPDQDRVHTLGRTEHVCMGSNGRPVRVPAWLKEMCMDRPTEARG</sequence>
<dbReference type="PIRSF" id="PIRSF003230">
    <property type="entry name" value="YbgC"/>
    <property type="match status" value="1"/>
</dbReference>
<dbReference type="PANTHER" id="PTHR31793:SF27">
    <property type="entry name" value="NOVEL THIOESTERASE SUPERFAMILY DOMAIN AND SAPOSIN A-TYPE DOMAIN CONTAINING PROTEIN (0610012H03RIK)"/>
    <property type="match status" value="1"/>
</dbReference>
<evidence type="ECO:0000256" key="1">
    <source>
        <dbReference type="ARBA" id="ARBA00005953"/>
    </source>
</evidence>
<dbReference type="OrthoDB" id="9808429at2"/>
<dbReference type="Proteomes" id="UP000005496">
    <property type="component" value="Unassembled WGS sequence"/>
</dbReference>
<dbReference type="GO" id="GO:0047617">
    <property type="term" value="F:fatty acyl-CoA hydrolase activity"/>
    <property type="evidence" value="ECO:0007669"/>
    <property type="project" value="TreeGrafter"/>
</dbReference>
<dbReference type="NCBIfam" id="TIGR00051">
    <property type="entry name" value="YbgC/FadM family acyl-CoA thioesterase"/>
    <property type="match status" value="1"/>
</dbReference>
<comment type="similarity">
    <text evidence="1">Belongs to the 4-hydroxybenzoyl-CoA thioesterase family.</text>
</comment>
<dbReference type="eggNOG" id="COG0824">
    <property type="taxonomic scope" value="Bacteria"/>
</dbReference>
<dbReference type="InterPro" id="IPR029069">
    <property type="entry name" value="HotDog_dom_sf"/>
</dbReference>
<accession>D6STW3</accession>
<name>D6STW3_9BACT</name>
<dbReference type="Gene3D" id="3.10.129.10">
    <property type="entry name" value="Hotdog Thioesterase"/>
    <property type="match status" value="1"/>
</dbReference>
<proteinExistence type="inferred from homology"/>
<keyword evidence="4" id="KW-1185">Reference proteome</keyword>
<evidence type="ECO:0000313" key="3">
    <source>
        <dbReference type="EMBL" id="EFI34129.1"/>
    </source>
</evidence>
<keyword evidence="2" id="KW-0378">Hydrolase</keyword>
<dbReference type="AlphaFoldDB" id="D6STW3"/>
<gene>
    <name evidence="3" type="ORF">Dthio_PD1471</name>
</gene>
<dbReference type="EMBL" id="ACJN02000003">
    <property type="protein sequence ID" value="EFI34129.1"/>
    <property type="molecule type" value="Genomic_DNA"/>
</dbReference>
<protein>
    <submittedName>
        <fullName evidence="3">Thioesterase superfamily protein</fullName>
    </submittedName>
</protein>
<organism evidence="3 4">
    <name type="scientific">Desulfonatronospira thiodismutans ASO3-1</name>
    <dbReference type="NCBI Taxonomy" id="555779"/>
    <lineage>
        <taxon>Bacteria</taxon>
        <taxon>Pseudomonadati</taxon>
        <taxon>Thermodesulfobacteriota</taxon>
        <taxon>Desulfovibrionia</taxon>
        <taxon>Desulfovibrionales</taxon>
        <taxon>Desulfonatronovibrionaceae</taxon>
        <taxon>Desulfonatronospira</taxon>
    </lineage>
</organism>
<reference evidence="3" key="1">
    <citation type="submission" date="2010-05" db="EMBL/GenBank/DDBJ databases">
        <title>The draft genome of Desulfonatronospira thiodismutans ASO3-1.</title>
        <authorList>
            <consortium name="US DOE Joint Genome Institute (JGI-PGF)"/>
            <person name="Lucas S."/>
            <person name="Copeland A."/>
            <person name="Lapidus A."/>
            <person name="Cheng J.-F."/>
            <person name="Bruce D."/>
            <person name="Goodwin L."/>
            <person name="Pitluck S."/>
            <person name="Chertkov O."/>
            <person name="Brettin T."/>
            <person name="Detter J.C."/>
            <person name="Han C."/>
            <person name="Land M.L."/>
            <person name="Hauser L."/>
            <person name="Kyrpides N."/>
            <person name="Mikhailova N."/>
            <person name="Muyzer G."/>
            <person name="Woyke T."/>
        </authorList>
    </citation>
    <scope>NUCLEOTIDE SEQUENCE [LARGE SCALE GENOMIC DNA]</scope>
    <source>
        <strain evidence="3">ASO3-1</strain>
    </source>
</reference>
<dbReference type="RefSeq" id="WP_008871478.1">
    <property type="nucleotide sequence ID" value="NZ_ACJN02000003.1"/>
</dbReference>
<dbReference type="Pfam" id="PF13279">
    <property type="entry name" value="4HBT_2"/>
    <property type="match status" value="1"/>
</dbReference>
<evidence type="ECO:0000313" key="4">
    <source>
        <dbReference type="Proteomes" id="UP000005496"/>
    </source>
</evidence>